<dbReference type="EMBL" id="JAAAUY010000125">
    <property type="protein sequence ID" value="KAF9334891.1"/>
    <property type="molecule type" value="Genomic_DNA"/>
</dbReference>
<dbReference type="AlphaFoldDB" id="A0A9P5SQ13"/>
<dbReference type="Proteomes" id="UP000696485">
    <property type="component" value="Unassembled WGS sequence"/>
</dbReference>
<name>A0A9P5SQ13_9FUNG</name>
<keyword evidence="2" id="KW-1185">Reference proteome</keyword>
<sequence>MSVSHEPIADLQTRRSMMQDASTTDFAFIFRMDANHEVALWVHQSMLDAECNQFRIFHEFPLSGGIHSDHALDFPLVTYCALVRCIYTDEADVNMNLNDFCLTDWPVREPTEPDSAYLQALKAAPMPTASWSNLYKLVELYGIEELTELLAEYRDNQGA</sequence>
<gene>
    <name evidence="1" type="ORF">BG006_001296</name>
</gene>
<evidence type="ECO:0000313" key="1">
    <source>
        <dbReference type="EMBL" id="KAF9334891.1"/>
    </source>
</evidence>
<protein>
    <submittedName>
        <fullName evidence="1">Uncharacterized protein</fullName>
    </submittedName>
</protein>
<comment type="caution">
    <text evidence="1">The sequence shown here is derived from an EMBL/GenBank/DDBJ whole genome shotgun (WGS) entry which is preliminary data.</text>
</comment>
<organism evidence="1 2">
    <name type="scientific">Podila minutissima</name>
    <dbReference type="NCBI Taxonomy" id="64525"/>
    <lineage>
        <taxon>Eukaryota</taxon>
        <taxon>Fungi</taxon>
        <taxon>Fungi incertae sedis</taxon>
        <taxon>Mucoromycota</taxon>
        <taxon>Mortierellomycotina</taxon>
        <taxon>Mortierellomycetes</taxon>
        <taxon>Mortierellales</taxon>
        <taxon>Mortierellaceae</taxon>
        <taxon>Podila</taxon>
    </lineage>
</organism>
<accession>A0A9P5SQ13</accession>
<proteinExistence type="predicted"/>
<evidence type="ECO:0000313" key="2">
    <source>
        <dbReference type="Proteomes" id="UP000696485"/>
    </source>
</evidence>
<reference evidence="1" key="1">
    <citation type="journal article" date="2020" name="Fungal Divers.">
        <title>Resolving the Mortierellaceae phylogeny through synthesis of multi-gene phylogenetics and phylogenomics.</title>
        <authorList>
            <person name="Vandepol N."/>
            <person name="Liber J."/>
            <person name="Desiro A."/>
            <person name="Na H."/>
            <person name="Kennedy M."/>
            <person name="Barry K."/>
            <person name="Grigoriev I.V."/>
            <person name="Miller A.N."/>
            <person name="O'Donnell K."/>
            <person name="Stajich J.E."/>
            <person name="Bonito G."/>
        </authorList>
    </citation>
    <scope>NUCLEOTIDE SEQUENCE</scope>
    <source>
        <strain evidence="1">NVP1</strain>
    </source>
</reference>